<name>A0A951URM0_9CYAN</name>
<evidence type="ECO:0000313" key="3">
    <source>
        <dbReference type="Proteomes" id="UP000729701"/>
    </source>
</evidence>
<dbReference type="EMBL" id="JAHHGZ010000002">
    <property type="protein sequence ID" value="MBW4666401.1"/>
    <property type="molecule type" value="Genomic_DNA"/>
</dbReference>
<organism evidence="2 3">
    <name type="scientific">Cyanomargarita calcarea GSE-NOS-MK-12-04C</name>
    <dbReference type="NCBI Taxonomy" id="2839659"/>
    <lineage>
        <taxon>Bacteria</taxon>
        <taxon>Bacillati</taxon>
        <taxon>Cyanobacteriota</taxon>
        <taxon>Cyanophyceae</taxon>
        <taxon>Nostocales</taxon>
        <taxon>Cyanomargaritaceae</taxon>
        <taxon>Cyanomargarita</taxon>
    </lineage>
</organism>
<evidence type="ECO:0000313" key="2">
    <source>
        <dbReference type="EMBL" id="MBW4666401.1"/>
    </source>
</evidence>
<reference evidence="2" key="1">
    <citation type="submission" date="2021-05" db="EMBL/GenBank/DDBJ databases">
        <authorList>
            <person name="Pietrasiak N."/>
            <person name="Ward R."/>
            <person name="Stajich J.E."/>
            <person name="Kurbessoian T."/>
        </authorList>
    </citation>
    <scope>NUCLEOTIDE SEQUENCE</scope>
    <source>
        <strain evidence="2">GSE-NOS-MK-12-04C</strain>
    </source>
</reference>
<dbReference type="Pfam" id="PF11695">
    <property type="entry name" value="DUF3291"/>
    <property type="match status" value="1"/>
</dbReference>
<sequence>MQSTKQEEYHLAQVNTATLRGSLDDPEMADFVAQIRDVNAVADADPGFIWRLRSEGAEDATSIRAFEDERILITLTVWKSVEALSSYVYRSAHASVMRDRRRWFEKADQPILALWWIPVGHTPTIAEAKERLEHLRSHGSTPYAFSFSKPFSSPEDISSRFVTAGVDYN</sequence>
<dbReference type="InterPro" id="IPR011008">
    <property type="entry name" value="Dimeric_a/b-barrel"/>
</dbReference>
<dbReference type="InterPro" id="IPR021708">
    <property type="entry name" value="DUF3291"/>
</dbReference>
<gene>
    <name evidence="2" type="ORF">KME60_02875</name>
</gene>
<evidence type="ECO:0000259" key="1">
    <source>
        <dbReference type="Pfam" id="PF11695"/>
    </source>
</evidence>
<dbReference type="Proteomes" id="UP000729701">
    <property type="component" value="Unassembled WGS sequence"/>
</dbReference>
<dbReference type="AlphaFoldDB" id="A0A951URM0"/>
<proteinExistence type="predicted"/>
<protein>
    <submittedName>
        <fullName evidence="2">DUF3291 domain-containing protein</fullName>
    </submittedName>
</protein>
<feature type="domain" description="DUF3291" evidence="1">
    <location>
        <begin position="11"/>
        <end position="149"/>
    </location>
</feature>
<dbReference type="SUPFAM" id="SSF54909">
    <property type="entry name" value="Dimeric alpha+beta barrel"/>
    <property type="match status" value="1"/>
</dbReference>
<accession>A0A951URM0</accession>
<reference evidence="2" key="2">
    <citation type="journal article" date="2022" name="Microbiol. Resour. Announc.">
        <title>Metagenome Sequencing to Explore Phylogenomics of Terrestrial Cyanobacteria.</title>
        <authorList>
            <person name="Ward R.D."/>
            <person name="Stajich J.E."/>
            <person name="Johansen J.R."/>
            <person name="Huntemann M."/>
            <person name="Clum A."/>
            <person name="Foster B."/>
            <person name="Foster B."/>
            <person name="Roux S."/>
            <person name="Palaniappan K."/>
            <person name="Varghese N."/>
            <person name="Mukherjee S."/>
            <person name="Reddy T.B.K."/>
            <person name="Daum C."/>
            <person name="Copeland A."/>
            <person name="Chen I.A."/>
            <person name="Ivanova N.N."/>
            <person name="Kyrpides N.C."/>
            <person name="Shapiro N."/>
            <person name="Eloe-Fadrosh E.A."/>
            <person name="Pietrasiak N."/>
        </authorList>
    </citation>
    <scope>NUCLEOTIDE SEQUENCE</scope>
    <source>
        <strain evidence="2">GSE-NOS-MK-12-04C</strain>
    </source>
</reference>
<comment type="caution">
    <text evidence="2">The sequence shown here is derived from an EMBL/GenBank/DDBJ whole genome shotgun (WGS) entry which is preliminary data.</text>
</comment>